<feature type="transmembrane region" description="Helical" evidence="8">
    <location>
        <begin position="30"/>
        <end position="46"/>
    </location>
</feature>
<feature type="transmembrane region" description="Helical" evidence="8">
    <location>
        <begin position="325"/>
        <end position="345"/>
    </location>
</feature>
<feature type="transmembrane region" description="Helical" evidence="8">
    <location>
        <begin position="212"/>
        <end position="233"/>
    </location>
</feature>
<evidence type="ECO:0000256" key="3">
    <source>
        <dbReference type="ARBA" id="ARBA00022692"/>
    </source>
</evidence>
<dbReference type="Pfam" id="PF00361">
    <property type="entry name" value="Proton_antipo_M"/>
    <property type="match status" value="1"/>
</dbReference>
<keyword evidence="4 8" id="KW-1133">Transmembrane helix</keyword>
<keyword evidence="2" id="KW-1003">Cell membrane</keyword>
<evidence type="ECO:0000313" key="11">
    <source>
        <dbReference type="Proteomes" id="UP000005801"/>
    </source>
</evidence>
<feature type="transmembrane region" description="Helical" evidence="8">
    <location>
        <begin position="357"/>
        <end position="378"/>
    </location>
</feature>
<evidence type="ECO:0000256" key="8">
    <source>
        <dbReference type="SAM" id="Phobius"/>
    </source>
</evidence>
<feature type="transmembrane region" description="Helical" evidence="8">
    <location>
        <begin position="470"/>
        <end position="492"/>
    </location>
</feature>
<dbReference type="NCBIfam" id="NF009310">
    <property type="entry name" value="PRK12668.1"/>
    <property type="match status" value="1"/>
</dbReference>
<dbReference type="PANTHER" id="PTHR42682:SF4">
    <property type="entry name" value="NADH-UBIQUINONE_PLASTOQUINONE"/>
    <property type="match status" value="1"/>
</dbReference>
<feature type="transmembrane region" description="Helical" evidence="8">
    <location>
        <begin position="269"/>
        <end position="287"/>
    </location>
</feature>
<gene>
    <name evidence="10" type="ORF">PPSIR1_15155</name>
</gene>
<protein>
    <submittedName>
        <fullName evidence="10">NADH dehydrogenase (Quinone)</fullName>
    </submittedName>
</protein>
<feature type="transmembrane region" description="Helical" evidence="8">
    <location>
        <begin position="606"/>
        <end position="625"/>
    </location>
</feature>
<dbReference type="InterPro" id="IPR052175">
    <property type="entry name" value="ComplexI-like_HydComp"/>
</dbReference>
<feature type="transmembrane region" description="Helical" evidence="8">
    <location>
        <begin position="548"/>
        <end position="566"/>
    </location>
</feature>
<feature type="transmembrane region" description="Helical" evidence="8">
    <location>
        <begin position="120"/>
        <end position="142"/>
    </location>
</feature>
<keyword evidence="6 8" id="KW-0472">Membrane</keyword>
<feature type="transmembrane region" description="Helical" evidence="8">
    <location>
        <begin position="154"/>
        <end position="173"/>
    </location>
</feature>
<evidence type="ECO:0000256" key="1">
    <source>
        <dbReference type="ARBA" id="ARBA00004651"/>
    </source>
</evidence>
<keyword evidence="3 7" id="KW-0812">Transmembrane</keyword>
<evidence type="ECO:0000256" key="2">
    <source>
        <dbReference type="ARBA" id="ARBA00022475"/>
    </source>
</evidence>
<evidence type="ECO:0000256" key="6">
    <source>
        <dbReference type="ARBA" id="ARBA00023136"/>
    </source>
</evidence>
<comment type="subcellular location">
    <subcellularLocation>
        <location evidence="1">Cell membrane</location>
        <topology evidence="1">Multi-pass membrane protein</topology>
    </subcellularLocation>
    <subcellularLocation>
        <location evidence="7">Membrane</location>
        <topology evidence="7">Multi-pass membrane protein</topology>
    </subcellularLocation>
</comment>
<proteinExistence type="predicted"/>
<reference evidence="10 11" key="1">
    <citation type="submission" date="2007-06" db="EMBL/GenBank/DDBJ databases">
        <authorList>
            <person name="Shimkets L."/>
            <person name="Ferriera S."/>
            <person name="Johnson J."/>
            <person name="Kravitz S."/>
            <person name="Beeson K."/>
            <person name="Sutton G."/>
            <person name="Rogers Y.-H."/>
            <person name="Friedman R."/>
            <person name="Frazier M."/>
            <person name="Venter J.C."/>
        </authorList>
    </citation>
    <scope>NUCLEOTIDE SEQUENCE [LARGE SCALE GENOMIC DNA]</scope>
    <source>
        <strain evidence="10 11">SIR-1</strain>
    </source>
</reference>
<comment type="caution">
    <text evidence="10">The sequence shown here is derived from an EMBL/GenBank/DDBJ whole genome shotgun (WGS) entry which is preliminary data.</text>
</comment>
<evidence type="ECO:0000256" key="5">
    <source>
        <dbReference type="ARBA" id="ARBA00023002"/>
    </source>
</evidence>
<dbReference type="STRING" id="391625.PPSIR1_15155"/>
<dbReference type="Proteomes" id="UP000005801">
    <property type="component" value="Unassembled WGS sequence"/>
</dbReference>
<dbReference type="GO" id="GO:0016491">
    <property type="term" value="F:oxidoreductase activity"/>
    <property type="evidence" value="ECO:0007669"/>
    <property type="project" value="UniProtKB-KW"/>
</dbReference>
<dbReference type="RefSeq" id="WP_006972307.1">
    <property type="nucleotide sequence ID" value="NZ_ABCS01000029.1"/>
</dbReference>
<feature type="transmembrane region" description="Helical" evidence="8">
    <location>
        <begin position="6"/>
        <end position="23"/>
    </location>
</feature>
<feature type="domain" description="NADH:quinone oxidoreductase/Mrp antiporter transmembrane" evidence="9">
    <location>
        <begin position="113"/>
        <end position="405"/>
    </location>
</feature>
<dbReference type="AlphaFoldDB" id="A6G6F8"/>
<evidence type="ECO:0000256" key="7">
    <source>
        <dbReference type="RuleBase" id="RU000320"/>
    </source>
</evidence>
<dbReference type="eggNOG" id="COG0651">
    <property type="taxonomic scope" value="Bacteria"/>
</dbReference>
<evidence type="ECO:0000313" key="10">
    <source>
        <dbReference type="EMBL" id="EDM78587.1"/>
    </source>
</evidence>
<feature type="transmembrane region" description="Helical" evidence="8">
    <location>
        <begin position="512"/>
        <end position="536"/>
    </location>
</feature>
<dbReference type="GO" id="GO:0005886">
    <property type="term" value="C:plasma membrane"/>
    <property type="evidence" value="ECO:0007669"/>
    <property type="project" value="UniProtKB-SubCell"/>
</dbReference>
<feature type="transmembrane region" description="Helical" evidence="8">
    <location>
        <begin position="294"/>
        <end position="319"/>
    </location>
</feature>
<dbReference type="EMBL" id="ABCS01000029">
    <property type="protein sequence ID" value="EDM78587.1"/>
    <property type="molecule type" value="Genomic_DNA"/>
</dbReference>
<evidence type="ECO:0000256" key="4">
    <source>
        <dbReference type="ARBA" id="ARBA00022989"/>
    </source>
</evidence>
<name>A6G6F8_9BACT</name>
<sequence>MNPLLTVPPATYMLIGALVIAASPNKLYKPISLLAPLMTLACIWLFPEDLRLGFEWLDYRLIVAQFNLPTKAFATIFATMAFAGALFAYNQDRKVELAGAMLYAGSAVGVTFAGDLITLFLFWEVMAIGSTLVIWSAFNEPWGDAARKAGQRYVNVHLVGGAIMMAGIALHVVDTGSIAIPHMQIGASMTEPVAMIGADGQPWALPQLDSPAAWLILIGILINAGAPPFGSWLPDAYPEASASGTVFLSAFTTKTSVYVLIILFAGCNLLVWVGALMAVYGIVYAILENDMRRILAYSIVNQVGFMVCAVGVGSALAINGATAHAFAHIIYKALLLMSAGSVLYVTGKRKCTDLGGLYKAMPVTMWCGIIGALAISAVPLTSGFTTKSMITDAAAHVSDWAPIVYGSDGEGAWATLGGLNPSIAWFVLVAASAGVFLHAGIKFPWFVFFQKPAPEKDERGFKDPPWNMQAAMILFALACVVIGLPPGPGPLYDILPFNPGNAGVEHYHAYNYAHVINQLQLLLFAGLAFFLLLNMLKRTLTITLDADWFYRRGALLLWRWILYPILLAMEPFHTGLISGVPKAAAENFGAGTAAAGEERTYRPWGVGRTVLLLTIILFVLLILNLF</sequence>
<feature type="transmembrane region" description="Helical" evidence="8">
    <location>
        <begin position="66"/>
        <end position="88"/>
    </location>
</feature>
<organism evidence="10 11">
    <name type="scientific">Plesiocystis pacifica SIR-1</name>
    <dbReference type="NCBI Taxonomy" id="391625"/>
    <lineage>
        <taxon>Bacteria</taxon>
        <taxon>Pseudomonadati</taxon>
        <taxon>Myxococcota</taxon>
        <taxon>Polyangia</taxon>
        <taxon>Nannocystales</taxon>
        <taxon>Nannocystaceae</taxon>
        <taxon>Plesiocystis</taxon>
    </lineage>
</organism>
<evidence type="ECO:0000259" key="9">
    <source>
        <dbReference type="Pfam" id="PF00361"/>
    </source>
</evidence>
<accession>A6G6F8</accession>
<feature type="transmembrane region" description="Helical" evidence="8">
    <location>
        <begin position="95"/>
        <end position="114"/>
    </location>
</feature>
<feature type="transmembrane region" description="Helical" evidence="8">
    <location>
        <begin position="245"/>
        <end position="263"/>
    </location>
</feature>
<dbReference type="InterPro" id="IPR001750">
    <property type="entry name" value="ND/Mrp_TM"/>
</dbReference>
<dbReference type="PANTHER" id="PTHR42682">
    <property type="entry name" value="HYDROGENASE-4 COMPONENT F"/>
    <property type="match status" value="1"/>
</dbReference>
<feature type="transmembrane region" description="Helical" evidence="8">
    <location>
        <begin position="423"/>
        <end position="449"/>
    </location>
</feature>
<keyword evidence="11" id="KW-1185">Reference proteome</keyword>
<keyword evidence="5" id="KW-0560">Oxidoreductase</keyword>